<protein>
    <recommendedName>
        <fullName evidence="17">Cytochrome P450</fullName>
    </recommendedName>
</protein>
<keyword evidence="8" id="KW-0256">Endoplasmic reticulum</keyword>
<evidence type="ECO:0000256" key="11">
    <source>
        <dbReference type="ARBA" id="ARBA00023004"/>
    </source>
</evidence>
<dbReference type="PANTHER" id="PTHR24291">
    <property type="entry name" value="CYTOCHROME P450 FAMILY 4"/>
    <property type="match status" value="1"/>
</dbReference>
<evidence type="ECO:0000256" key="6">
    <source>
        <dbReference type="ARBA" id="ARBA00022617"/>
    </source>
</evidence>
<dbReference type="OrthoDB" id="1470350at2759"/>
<comment type="similarity">
    <text evidence="5 14">Belongs to the cytochrome P450 family.</text>
</comment>
<dbReference type="Proteomes" id="UP001153709">
    <property type="component" value="Chromosome 3"/>
</dbReference>
<keyword evidence="12 14" id="KW-0503">Monooxygenase</keyword>
<dbReference type="PROSITE" id="PS00086">
    <property type="entry name" value="CYTOCHROME_P450"/>
    <property type="match status" value="1"/>
</dbReference>
<evidence type="ECO:0000256" key="4">
    <source>
        <dbReference type="ARBA" id="ARBA00004406"/>
    </source>
</evidence>
<evidence type="ECO:0000256" key="2">
    <source>
        <dbReference type="ARBA" id="ARBA00003690"/>
    </source>
</evidence>
<keyword evidence="13" id="KW-0472">Membrane</keyword>
<comment type="subcellular location">
    <subcellularLocation>
        <location evidence="4">Endoplasmic reticulum membrane</location>
        <topology evidence="4">Peripheral membrane protein</topology>
    </subcellularLocation>
    <subcellularLocation>
        <location evidence="3">Microsome membrane</location>
        <topology evidence="3">Peripheral membrane protein</topology>
    </subcellularLocation>
</comment>
<keyword evidence="11 14" id="KW-0408">Iron</keyword>
<dbReference type="InterPro" id="IPR050196">
    <property type="entry name" value="Cytochrome_P450_Monoox"/>
</dbReference>
<evidence type="ECO:0000256" key="13">
    <source>
        <dbReference type="ARBA" id="ARBA00023136"/>
    </source>
</evidence>
<sequence length="243" mass="28589">MLEHFLHIFNKETKCLVQYFKGNCDKPYIDVRDPITRFTLFSIGETAFGQNFQKDTKREDYLNAIHYYGEAFVYRIARPWFLIPWLYKLSPSGKRYQKVLKVLNDFSSSVISQRIAPTISRVVGEDITTSSGYTIPKGCNIRINIYDLHHRPEYWENPEKFDADRFLFENVSKRHPYSYIPFSAGDRNCIGQKYGKLEMKAALYGILRSFRMEAITKPADMRHKGDIVLRPACEMRIKFIPRD</sequence>
<evidence type="ECO:0000256" key="7">
    <source>
        <dbReference type="ARBA" id="ARBA00022723"/>
    </source>
</evidence>
<dbReference type="AlphaFoldDB" id="A0A9N9SWV4"/>
<dbReference type="SUPFAM" id="SSF48264">
    <property type="entry name" value="Cytochrome P450"/>
    <property type="match status" value="1"/>
</dbReference>
<dbReference type="Pfam" id="PF00067">
    <property type="entry name" value="p450"/>
    <property type="match status" value="2"/>
</dbReference>
<dbReference type="InterPro" id="IPR036396">
    <property type="entry name" value="Cyt_P450_sf"/>
</dbReference>
<comment type="cofactor">
    <cofactor evidence="1">
        <name>heme</name>
        <dbReference type="ChEBI" id="CHEBI:30413"/>
    </cofactor>
</comment>
<evidence type="ECO:0008006" key="17">
    <source>
        <dbReference type="Google" id="ProtNLM"/>
    </source>
</evidence>
<dbReference type="GO" id="GO:0020037">
    <property type="term" value="F:heme binding"/>
    <property type="evidence" value="ECO:0007669"/>
    <property type="project" value="InterPro"/>
</dbReference>
<organism evidence="15 16">
    <name type="scientific">Diabrotica balteata</name>
    <name type="common">Banded cucumber beetle</name>
    <dbReference type="NCBI Taxonomy" id="107213"/>
    <lineage>
        <taxon>Eukaryota</taxon>
        <taxon>Metazoa</taxon>
        <taxon>Ecdysozoa</taxon>
        <taxon>Arthropoda</taxon>
        <taxon>Hexapoda</taxon>
        <taxon>Insecta</taxon>
        <taxon>Pterygota</taxon>
        <taxon>Neoptera</taxon>
        <taxon>Endopterygota</taxon>
        <taxon>Coleoptera</taxon>
        <taxon>Polyphaga</taxon>
        <taxon>Cucujiformia</taxon>
        <taxon>Chrysomeloidea</taxon>
        <taxon>Chrysomelidae</taxon>
        <taxon>Galerucinae</taxon>
        <taxon>Diabroticina</taxon>
        <taxon>Diabroticites</taxon>
        <taxon>Diabrotica</taxon>
    </lineage>
</organism>
<comment type="function">
    <text evidence="2">May be involved in the metabolism of insect hormones and in the breakdown of synthetic insecticides.</text>
</comment>
<evidence type="ECO:0000256" key="10">
    <source>
        <dbReference type="ARBA" id="ARBA00023002"/>
    </source>
</evidence>
<dbReference type="InterPro" id="IPR001128">
    <property type="entry name" value="Cyt_P450"/>
</dbReference>
<evidence type="ECO:0000256" key="5">
    <source>
        <dbReference type="ARBA" id="ARBA00010617"/>
    </source>
</evidence>
<gene>
    <name evidence="15" type="ORF">DIABBA_LOCUS4498</name>
</gene>
<evidence type="ECO:0000313" key="15">
    <source>
        <dbReference type="EMBL" id="CAG9830842.1"/>
    </source>
</evidence>
<dbReference type="GO" id="GO:0005789">
    <property type="term" value="C:endoplasmic reticulum membrane"/>
    <property type="evidence" value="ECO:0007669"/>
    <property type="project" value="UniProtKB-SubCell"/>
</dbReference>
<evidence type="ECO:0000256" key="12">
    <source>
        <dbReference type="ARBA" id="ARBA00023033"/>
    </source>
</evidence>
<dbReference type="GO" id="GO:0005506">
    <property type="term" value="F:iron ion binding"/>
    <property type="evidence" value="ECO:0007669"/>
    <property type="project" value="InterPro"/>
</dbReference>
<proteinExistence type="inferred from homology"/>
<evidence type="ECO:0000256" key="9">
    <source>
        <dbReference type="ARBA" id="ARBA00022848"/>
    </source>
</evidence>
<dbReference type="GO" id="GO:0004497">
    <property type="term" value="F:monooxygenase activity"/>
    <property type="evidence" value="ECO:0007669"/>
    <property type="project" value="UniProtKB-KW"/>
</dbReference>
<reference evidence="15" key="1">
    <citation type="submission" date="2022-01" db="EMBL/GenBank/DDBJ databases">
        <authorList>
            <person name="King R."/>
        </authorList>
    </citation>
    <scope>NUCLEOTIDE SEQUENCE</scope>
</reference>
<keyword evidence="10 14" id="KW-0560">Oxidoreductase</keyword>
<keyword evidence="16" id="KW-1185">Reference proteome</keyword>
<dbReference type="Gene3D" id="1.10.630.10">
    <property type="entry name" value="Cytochrome P450"/>
    <property type="match status" value="2"/>
</dbReference>
<evidence type="ECO:0000256" key="1">
    <source>
        <dbReference type="ARBA" id="ARBA00001971"/>
    </source>
</evidence>
<dbReference type="GO" id="GO:0016705">
    <property type="term" value="F:oxidoreductase activity, acting on paired donors, with incorporation or reduction of molecular oxygen"/>
    <property type="evidence" value="ECO:0007669"/>
    <property type="project" value="InterPro"/>
</dbReference>
<dbReference type="EMBL" id="OU898278">
    <property type="protein sequence ID" value="CAG9830842.1"/>
    <property type="molecule type" value="Genomic_DNA"/>
</dbReference>
<evidence type="ECO:0000256" key="14">
    <source>
        <dbReference type="RuleBase" id="RU000461"/>
    </source>
</evidence>
<keyword evidence="7 14" id="KW-0479">Metal-binding</keyword>
<evidence type="ECO:0000313" key="16">
    <source>
        <dbReference type="Proteomes" id="UP001153709"/>
    </source>
</evidence>
<evidence type="ECO:0000256" key="8">
    <source>
        <dbReference type="ARBA" id="ARBA00022824"/>
    </source>
</evidence>
<keyword evidence="9" id="KW-0492">Microsome</keyword>
<keyword evidence="6 14" id="KW-0349">Heme</keyword>
<accession>A0A9N9SWV4</accession>
<evidence type="ECO:0000256" key="3">
    <source>
        <dbReference type="ARBA" id="ARBA00004174"/>
    </source>
</evidence>
<name>A0A9N9SWV4_DIABA</name>
<dbReference type="PANTHER" id="PTHR24291:SF189">
    <property type="entry name" value="CYTOCHROME P450 4C3-RELATED"/>
    <property type="match status" value="1"/>
</dbReference>
<dbReference type="InterPro" id="IPR017972">
    <property type="entry name" value="Cyt_P450_CS"/>
</dbReference>